<gene>
    <name evidence="1" type="ORF">B296_00017713</name>
</gene>
<evidence type="ECO:0000313" key="2">
    <source>
        <dbReference type="Proteomes" id="UP000287651"/>
    </source>
</evidence>
<accession>A0A427AR71</accession>
<name>A0A427AR71_ENSVE</name>
<reference evidence="1 2" key="1">
    <citation type="journal article" date="2014" name="Agronomy (Basel)">
        <title>A Draft Genome Sequence for Ensete ventricosum, the Drought-Tolerant Tree Against Hunger.</title>
        <authorList>
            <person name="Harrison J."/>
            <person name="Moore K.A."/>
            <person name="Paszkiewicz K."/>
            <person name="Jones T."/>
            <person name="Grant M."/>
            <person name="Ambacheew D."/>
            <person name="Muzemil S."/>
            <person name="Studholme D.J."/>
        </authorList>
    </citation>
    <scope>NUCLEOTIDE SEQUENCE [LARGE SCALE GENOMIC DNA]</scope>
</reference>
<evidence type="ECO:0008006" key="3">
    <source>
        <dbReference type="Google" id="ProtNLM"/>
    </source>
</evidence>
<comment type="caution">
    <text evidence="1">The sequence shown here is derived from an EMBL/GenBank/DDBJ whole genome shotgun (WGS) entry which is preliminary data.</text>
</comment>
<dbReference type="AlphaFoldDB" id="A0A427AR71"/>
<sequence>ELGVPSAFSDVCYNSISDTLKLRDQDNITLNTCRDAAFVALANQGDNSSIIDVATCFFSAKGLSIHQGVSILDFLSYKKKEFMLKELIYFPFQTS</sequence>
<evidence type="ECO:0000313" key="1">
    <source>
        <dbReference type="EMBL" id="RRT78742.1"/>
    </source>
</evidence>
<organism evidence="1 2">
    <name type="scientific">Ensete ventricosum</name>
    <name type="common">Abyssinian banana</name>
    <name type="synonym">Musa ensete</name>
    <dbReference type="NCBI Taxonomy" id="4639"/>
    <lineage>
        <taxon>Eukaryota</taxon>
        <taxon>Viridiplantae</taxon>
        <taxon>Streptophyta</taxon>
        <taxon>Embryophyta</taxon>
        <taxon>Tracheophyta</taxon>
        <taxon>Spermatophyta</taxon>
        <taxon>Magnoliopsida</taxon>
        <taxon>Liliopsida</taxon>
        <taxon>Zingiberales</taxon>
        <taxon>Musaceae</taxon>
        <taxon>Ensete</taxon>
    </lineage>
</organism>
<dbReference type="EMBL" id="AMZH03001599">
    <property type="protein sequence ID" value="RRT78742.1"/>
    <property type="molecule type" value="Genomic_DNA"/>
</dbReference>
<protein>
    <recommendedName>
        <fullName evidence="3">SPARK domain-containing protein</fullName>
    </recommendedName>
</protein>
<dbReference type="Proteomes" id="UP000287651">
    <property type="component" value="Unassembled WGS sequence"/>
</dbReference>
<feature type="non-terminal residue" evidence="1">
    <location>
        <position position="1"/>
    </location>
</feature>
<proteinExistence type="predicted"/>